<reference evidence="2 4" key="2">
    <citation type="submission" date="2024-07" db="EMBL/GenBank/DDBJ databases">
        <authorList>
            <person name="Akdeniz Z."/>
        </authorList>
    </citation>
    <scope>NUCLEOTIDE SEQUENCE [LARGE SCALE GENOMIC DNA]</scope>
</reference>
<comment type="caution">
    <text evidence="1">The sequence shown here is derived from an EMBL/GenBank/DDBJ whole genome shotgun (WGS) entry which is preliminary data.</text>
</comment>
<name>A0AA86TCT4_9EUKA</name>
<organism evidence="1">
    <name type="scientific">Hexamita inflata</name>
    <dbReference type="NCBI Taxonomy" id="28002"/>
    <lineage>
        <taxon>Eukaryota</taxon>
        <taxon>Metamonada</taxon>
        <taxon>Diplomonadida</taxon>
        <taxon>Hexamitidae</taxon>
        <taxon>Hexamitinae</taxon>
        <taxon>Hexamita</taxon>
    </lineage>
</organism>
<dbReference type="AlphaFoldDB" id="A0AA86TCT4"/>
<evidence type="ECO:0000313" key="4">
    <source>
        <dbReference type="Proteomes" id="UP001642409"/>
    </source>
</evidence>
<dbReference type="EMBL" id="CAXDID020000163">
    <property type="protein sequence ID" value="CAL6045468.1"/>
    <property type="molecule type" value="Genomic_DNA"/>
</dbReference>
<dbReference type="Proteomes" id="UP001642409">
    <property type="component" value="Unassembled WGS sequence"/>
</dbReference>
<evidence type="ECO:0000313" key="3">
    <source>
        <dbReference type="EMBL" id="CAL6111042.1"/>
    </source>
</evidence>
<reference evidence="1" key="1">
    <citation type="submission" date="2023-06" db="EMBL/GenBank/DDBJ databases">
        <authorList>
            <person name="Kurt Z."/>
        </authorList>
    </citation>
    <scope>NUCLEOTIDE SEQUENCE</scope>
</reference>
<proteinExistence type="predicted"/>
<sequence>MRQHLNRTSDQFEHIVNSAIKAMQKYEIMNIKRNPSASQINSSSSTNKYSYQIQQQLQEHKFNDSIFRCKIDMSQSQMSMEVETTNNTSSFPLAGLVCIPTSYHLHNHQMLHKDLDNECSDSEIKFVADFI</sequence>
<dbReference type="EMBL" id="CAXDID020000700">
    <property type="protein sequence ID" value="CAL6111042.1"/>
    <property type="molecule type" value="Genomic_DNA"/>
</dbReference>
<protein>
    <submittedName>
        <fullName evidence="2">Hypothetical_protein</fullName>
    </submittedName>
</protein>
<accession>A0AA86TCT4</accession>
<dbReference type="EMBL" id="CATOUU010000005">
    <property type="protein sequence ID" value="CAI9912837.1"/>
    <property type="molecule type" value="Genomic_DNA"/>
</dbReference>
<evidence type="ECO:0000313" key="1">
    <source>
        <dbReference type="EMBL" id="CAI9912837.1"/>
    </source>
</evidence>
<keyword evidence="4" id="KW-1185">Reference proteome</keyword>
<gene>
    <name evidence="2" type="ORF">HINF_LOCUS41056</name>
    <name evidence="1" type="ORF">HINF_LOCUS482</name>
    <name evidence="3" type="ORF">HINF_LOCUS76207</name>
</gene>
<evidence type="ECO:0000313" key="2">
    <source>
        <dbReference type="EMBL" id="CAL6045468.1"/>
    </source>
</evidence>